<dbReference type="GO" id="GO:0046872">
    <property type="term" value="F:metal ion binding"/>
    <property type="evidence" value="ECO:0007669"/>
    <property type="project" value="UniProtKB-KW"/>
</dbReference>
<evidence type="ECO:0000256" key="10">
    <source>
        <dbReference type="ARBA" id="ARBA00022723"/>
    </source>
</evidence>
<keyword evidence="12 22" id="KW-0067">ATP-binding</keyword>
<comment type="cofactor">
    <cofactor evidence="1">
        <name>Mg(2+)</name>
        <dbReference type="ChEBI" id="CHEBI:18420"/>
    </cofactor>
</comment>
<feature type="domain" description="Mur ligase central" evidence="24">
    <location>
        <begin position="45"/>
        <end position="266"/>
    </location>
</feature>
<dbReference type="AlphaFoldDB" id="A0A117MRJ9"/>
<evidence type="ECO:0000256" key="22">
    <source>
        <dbReference type="PIRNR" id="PIRNR001563"/>
    </source>
</evidence>
<reference evidence="25 26" key="1">
    <citation type="submission" date="2015-10" db="EMBL/GenBank/DDBJ databases">
        <title>Draft Genome Sequence of Chlorobium limicola strain Frasassi Growing under Artificial Lighting in the Frasassi Cave System.</title>
        <authorList>
            <person name="Mansor M."/>
            <person name="Macalady J."/>
        </authorList>
    </citation>
    <scope>NUCLEOTIDE SEQUENCE [LARGE SCALE GENOMIC DNA]</scope>
    <source>
        <strain evidence="25 26">Frasassi</strain>
    </source>
</reference>
<evidence type="ECO:0000259" key="23">
    <source>
        <dbReference type="Pfam" id="PF02875"/>
    </source>
</evidence>
<evidence type="ECO:0000256" key="15">
    <source>
        <dbReference type="ARBA" id="ARBA00030048"/>
    </source>
</evidence>
<evidence type="ECO:0000259" key="24">
    <source>
        <dbReference type="Pfam" id="PF08245"/>
    </source>
</evidence>
<dbReference type="InterPro" id="IPR013221">
    <property type="entry name" value="Mur_ligase_cen"/>
</dbReference>
<comment type="pathway">
    <text evidence="4">Cofactor biosynthesis; tetrahydrofolylpolyglutamate biosynthesis.</text>
</comment>
<evidence type="ECO:0000256" key="11">
    <source>
        <dbReference type="ARBA" id="ARBA00022741"/>
    </source>
</evidence>
<dbReference type="Proteomes" id="UP000053937">
    <property type="component" value="Unassembled WGS sequence"/>
</dbReference>
<comment type="catalytic activity">
    <reaction evidence="20">
        <text>(6R)-5,10-methylenetetrahydrofolyl-(gamma-L-Glu)(n) + L-glutamate + ATP = (6R)-5,10-methylenetetrahydrofolyl-(gamma-L-Glu)(n+1) + ADP + phosphate + H(+)</text>
        <dbReference type="Rhea" id="RHEA:51912"/>
        <dbReference type="Rhea" id="RHEA-COMP:13257"/>
        <dbReference type="Rhea" id="RHEA-COMP:13258"/>
        <dbReference type="ChEBI" id="CHEBI:15378"/>
        <dbReference type="ChEBI" id="CHEBI:29985"/>
        <dbReference type="ChEBI" id="CHEBI:30616"/>
        <dbReference type="ChEBI" id="CHEBI:43474"/>
        <dbReference type="ChEBI" id="CHEBI:136572"/>
        <dbReference type="ChEBI" id="CHEBI:456216"/>
        <dbReference type="EC" id="6.3.2.17"/>
    </reaction>
</comment>
<evidence type="ECO:0000256" key="16">
    <source>
        <dbReference type="ARBA" id="ARBA00030592"/>
    </source>
</evidence>
<evidence type="ECO:0000256" key="17">
    <source>
        <dbReference type="ARBA" id="ARBA00032510"/>
    </source>
</evidence>
<keyword evidence="9 22" id="KW-0436">Ligase</keyword>
<dbReference type="GO" id="GO:0004326">
    <property type="term" value="F:tetrahydrofolylpolyglutamate synthase activity"/>
    <property type="evidence" value="ECO:0007669"/>
    <property type="project" value="UniProtKB-EC"/>
</dbReference>
<dbReference type="EC" id="6.3.2.17" evidence="7"/>
<evidence type="ECO:0000256" key="18">
    <source>
        <dbReference type="ARBA" id="ARBA00047493"/>
    </source>
</evidence>
<evidence type="ECO:0000256" key="14">
    <source>
        <dbReference type="ARBA" id="ARBA00022909"/>
    </source>
</evidence>
<gene>
    <name evidence="25" type="ORF">ASB62_02180</name>
</gene>
<comment type="catalytic activity">
    <reaction evidence="18">
        <text>(6S)-5,6,7,8-tetrahydrofolyl-(gamma-L-Glu)(n) + L-glutamate + ATP = (6S)-5,6,7,8-tetrahydrofolyl-(gamma-L-Glu)(n+1) + ADP + phosphate + H(+)</text>
        <dbReference type="Rhea" id="RHEA:10580"/>
        <dbReference type="Rhea" id="RHEA-COMP:14738"/>
        <dbReference type="Rhea" id="RHEA-COMP:14740"/>
        <dbReference type="ChEBI" id="CHEBI:15378"/>
        <dbReference type="ChEBI" id="CHEBI:29985"/>
        <dbReference type="ChEBI" id="CHEBI:30616"/>
        <dbReference type="ChEBI" id="CHEBI:43474"/>
        <dbReference type="ChEBI" id="CHEBI:141005"/>
        <dbReference type="ChEBI" id="CHEBI:456216"/>
        <dbReference type="EC" id="6.3.2.17"/>
    </reaction>
</comment>
<comment type="function">
    <text evidence="2">Functions in two distinct reactions of the de novo folate biosynthetic pathway. Catalyzes the addition of a glutamate residue to dihydropteroate (7,8-dihydropteroate or H2Pte) to form dihydrofolate (7,8-dihydrofolate monoglutamate or H2Pte-Glu). Also catalyzes successive additions of L-glutamate to tetrahydrofolate or 10-formyltetrahydrofolate or 5,10-methylenetetrahydrofolate, leading to folylpolyglutamate derivatives.</text>
</comment>
<dbReference type="InterPro" id="IPR036565">
    <property type="entry name" value="Mur-like_cat_sf"/>
</dbReference>
<dbReference type="GO" id="GO:0046656">
    <property type="term" value="P:folic acid biosynthetic process"/>
    <property type="evidence" value="ECO:0007669"/>
    <property type="project" value="UniProtKB-KW"/>
</dbReference>
<evidence type="ECO:0000256" key="3">
    <source>
        <dbReference type="ARBA" id="ARBA00004799"/>
    </source>
</evidence>
<protein>
    <recommendedName>
        <fullName evidence="8">Dihydrofolate synthase/folylpolyglutamate synthase</fullName>
        <ecNumber evidence="6">6.3.2.12</ecNumber>
        <ecNumber evidence="7">6.3.2.17</ecNumber>
    </recommendedName>
    <alternativeName>
        <fullName evidence="17">Folylpoly-gamma-glutamate synthetase-dihydrofolate synthetase</fullName>
    </alternativeName>
    <alternativeName>
        <fullName evidence="15">Folylpolyglutamate synthetase</fullName>
    </alternativeName>
    <alternativeName>
        <fullName evidence="16">Tetrahydrofolylpolyglutamate synthase</fullName>
    </alternativeName>
</protein>
<dbReference type="Pfam" id="PF08245">
    <property type="entry name" value="Mur_ligase_M"/>
    <property type="match status" value="1"/>
</dbReference>
<evidence type="ECO:0000256" key="9">
    <source>
        <dbReference type="ARBA" id="ARBA00022598"/>
    </source>
</evidence>
<comment type="caution">
    <text evidence="25">The sequence shown here is derived from an EMBL/GenBank/DDBJ whole genome shotgun (WGS) entry which is preliminary data.</text>
</comment>
<evidence type="ECO:0000256" key="5">
    <source>
        <dbReference type="ARBA" id="ARBA00008276"/>
    </source>
</evidence>
<dbReference type="GO" id="GO:0008841">
    <property type="term" value="F:dihydrofolate synthase activity"/>
    <property type="evidence" value="ECO:0007669"/>
    <property type="project" value="UniProtKB-EC"/>
</dbReference>
<dbReference type="NCBIfam" id="TIGR01499">
    <property type="entry name" value="folC"/>
    <property type="match status" value="1"/>
</dbReference>
<evidence type="ECO:0000256" key="21">
    <source>
        <dbReference type="ARBA" id="ARBA00049161"/>
    </source>
</evidence>
<evidence type="ECO:0000313" key="26">
    <source>
        <dbReference type="Proteomes" id="UP000053937"/>
    </source>
</evidence>
<dbReference type="RefSeq" id="WP_059138423.1">
    <property type="nucleotide sequence ID" value="NZ_LMBR01000037.1"/>
</dbReference>
<organism evidence="25 26">
    <name type="scientific">Chlorobium limicola</name>
    <dbReference type="NCBI Taxonomy" id="1092"/>
    <lineage>
        <taxon>Bacteria</taxon>
        <taxon>Pseudomonadati</taxon>
        <taxon>Chlorobiota</taxon>
        <taxon>Chlorobiia</taxon>
        <taxon>Chlorobiales</taxon>
        <taxon>Chlorobiaceae</taxon>
        <taxon>Chlorobium/Pelodictyon group</taxon>
        <taxon>Chlorobium</taxon>
    </lineage>
</organism>
<evidence type="ECO:0000256" key="1">
    <source>
        <dbReference type="ARBA" id="ARBA00001946"/>
    </source>
</evidence>
<dbReference type="PANTHER" id="PTHR11136:SF0">
    <property type="entry name" value="DIHYDROFOLATE SYNTHETASE-RELATED"/>
    <property type="match status" value="1"/>
</dbReference>
<evidence type="ECO:0000256" key="8">
    <source>
        <dbReference type="ARBA" id="ARBA00019357"/>
    </source>
</evidence>
<keyword evidence="26" id="KW-1185">Reference proteome</keyword>
<dbReference type="GO" id="GO:0005524">
    <property type="term" value="F:ATP binding"/>
    <property type="evidence" value="ECO:0007669"/>
    <property type="project" value="UniProtKB-KW"/>
</dbReference>
<evidence type="ECO:0000256" key="20">
    <source>
        <dbReference type="ARBA" id="ARBA00049035"/>
    </source>
</evidence>
<keyword evidence="13" id="KW-0460">Magnesium</keyword>
<dbReference type="Pfam" id="PF02875">
    <property type="entry name" value="Mur_ligase_C"/>
    <property type="match status" value="1"/>
</dbReference>
<evidence type="ECO:0000256" key="19">
    <source>
        <dbReference type="ARBA" id="ARBA00047808"/>
    </source>
</evidence>
<name>A0A117MRJ9_CHLLI</name>
<dbReference type="SUPFAM" id="SSF53244">
    <property type="entry name" value="MurD-like peptide ligases, peptide-binding domain"/>
    <property type="match status" value="1"/>
</dbReference>
<evidence type="ECO:0000256" key="4">
    <source>
        <dbReference type="ARBA" id="ARBA00005150"/>
    </source>
</evidence>
<dbReference type="PANTHER" id="PTHR11136">
    <property type="entry name" value="FOLYLPOLYGLUTAMATE SYNTHASE-RELATED"/>
    <property type="match status" value="1"/>
</dbReference>
<dbReference type="GO" id="GO:0005737">
    <property type="term" value="C:cytoplasm"/>
    <property type="evidence" value="ECO:0007669"/>
    <property type="project" value="TreeGrafter"/>
</dbReference>
<comment type="catalytic activity">
    <reaction evidence="19">
        <text>10-formyltetrahydrofolyl-(gamma-L-Glu)(n) + L-glutamate + ATP = 10-formyltetrahydrofolyl-(gamma-L-Glu)(n+1) + ADP + phosphate + H(+)</text>
        <dbReference type="Rhea" id="RHEA:51904"/>
        <dbReference type="Rhea" id="RHEA-COMP:13088"/>
        <dbReference type="Rhea" id="RHEA-COMP:14300"/>
        <dbReference type="ChEBI" id="CHEBI:15378"/>
        <dbReference type="ChEBI" id="CHEBI:29985"/>
        <dbReference type="ChEBI" id="CHEBI:30616"/>
        <dbReference type="ChEBI" id="CHEBI:43474"/>
        <dbReference type="ChEBI" id="CHEBI:134413"/>
        <dbReference type="ChEBI" id="CHEBI:456216"/>
        <dbReference type="EC" id="6.3.2.17"/>
    </reaction>
</comment>
<keyword evidence="11 22" id="KW-0547">Nucleotide-binding</keyword>
<evidence type="ECO:0000256" key="12">
    <source>
        <dbReference type="ARBA" id="ARBA00022840"/>
    </source>
</evidence>
<evidence type="ECO:0000256" key="7">
    <source>
        <dbReference type="ARBA" id="ARBA00013025"/>
    </source>
</evidence>
<dbReference type="EC" id="6.3.2.12" evidence="6"/>
<dbReference type="InterPro" id="IPR001645">
    <property type="entry name" value="Folylpolyglutamate_synth"/>
</dbReference>
<dbReference type="FunFam" id="3.40.1190.10:FF:000011">
    <property type="entry name" value="Folylpolyglutamate synthase/dihydrofolate synthase"/>
    <property type="match status" value="1"/>
</dbReference>
<keyword evidence="14" id="KW-0289">Folate biosynthesis</keyword>
<dbReference type="EMBL" id="LMBR01000037">
    <property type="protein sequence ID" value="KUL31902.1"/>
    <property type="molecule type" value="Genomic_DNA"/>
</dbReference>
<accession>A0A117MRJ9</accession>
<evidence type="ECO:0000256" key="6">
    <source>
        <dbReference type="ARBA" id="ARBA00013023"/>
    </source>
</evidence>
<dbReference type="Gene3D" id="3.90.190.20">
    <property type="entry name" value="Mur ligase, C-terminal domain"/>
    <property type="match status" value="1"/>
</dbReference>
<dbReference type="SUPFAM" id="SSF53623">
    <property type="entry name" value="MurD-like peptide ligases, catalytic domain"/>
    <property type="match status" value="1"/>
</dbReference>
<dbReference type="InterPro" id="IPR004101">
    <property type="entry name" value="Mur_ligase_C"/>
</dbReference>
<comment type="pathway">
    <text evidence="3">Cofactor biosynthesis; tetrahydrofolate biosynthesis; 7,8-dihydrofolate from 2-amino-4-hydroxy-6-hydroxymethyl-7,8-dihydropteridine diphosphate and 4-aminobenzoate: step 2/2.</text>
</comment>
<sequence>MNYQQALDFLFPLHRFGMKPGLERVERLLEIFQSPHKRLGTVVHIAGTNGKGTTASALAAIFQASGRKTALYTSPHLVDFTERMRIDGLPISPEKVASYCSVMKDAVTSLQATFFEATTALAFAWFADEQVDVAVIETGMGGRLDATNTVVSDYAVVTSVGSDHTAWLGTAPAMIAREKAAIMNRDSMAFTAVTDPEALAEIERTAGMCGIPLFILGRDARYRVDREEPGFLEFTLIHGSVRYSRLQAPVTGGFHASNLSLAVMVAEAAGVGENAVRTGLANLLQTGYRGRLEKISSRPDLFLDVSHNADGMRQTAATLALFRSRYRKMHILAGLASDKDAEAVIRHLLPLNADFTVVTIPSERSIPAAELAELLKREGSEPAVFDTPLAGLEHILRLADPQDMILVTGSFFLAGEILSRKAFPLSRG</sequence>
<evidence type="ECO:0000313" key="25">
    <source>
        <dbReference type="EMBL" id="KUL31902.1"/>
    </source>
</evidence>
<comment type="catalytic activity">
    <reaction evidence="21">
        <text>7,8-dihydropteroate + L-glutamate + ATP = 7,8-dihydrofolate + ADP + phosphate + H(+)</text>
        <dbReference type="Rhea" id="RHEA:23584"/>
        <dbReference type="ChEBI" id="CHEBI:15378"/>
        <dbReference type="ChEBI" id="CHEBI:17839"/>
        <dbReference type="ChEBI" id="CHEBI:29985"/>
        <dbReference type="ChEBI" id="CHEBI:30616"/>
        <dbReference type="ChEBI" id="CHEBI:43474"/>
        <dbReference type="ChEBI" id="CHEBI:57451"/>
        <dbReference type="ChEBI" id="CHEBI:456216"/>
        <dbReference type="EC" id="6.3.2.12"/>
    </reaction>
</comment>
<dbReference type="Gene3D" id="3.40.1190.10">
    <property type="entry name" value="Mur-like, catalytic domain"/>
    <property type="match status" value="1"/>
</dbReference>
<proteinExistence type="inferred from homology"/>
<evidence type="ECO:0000256" key="13">
    <source>
        <dbReference type="ARBA" id="ARBA00022842"/>
    </source>
</evidence>
<evidence type="ECO:0000256" key="2">
    <source>
        <dbReference type="ARBA" id="ARBA00002714"/>
    </source>
</evidence>
<dbReference type="PIRSF" id="PIRSF001563">
    <property type="entry name" value="Folylpolyglu_synth"/>
    <property type="match status" value="1"/>
</dbReference>
<comment type="similarity">
    <text evidence="5 22">Belongs to the folylpolyglutamate synthase family.</text>
</comment>
<feature type="domain" description="Mur ligase C-terminal" evidence="23">
    <location>
        <begin position="290"/>
        <end position="411"/>
    </location>
</feature>
<dbReference type="InterPro" id="IPR036615">
    <property type="entry name" value="Mur_ligase_C_dom_sf"/>
</dbReference>
<keyword evidence="10" id="KW-0479">Metal-binding</keyword>